<evidence type="ECO:0000259" key="1">
    <source>
        <dbReference type="Pfam" id="PF12770"/>
    </source>
</evidence>
<feature type="domain" description="CHAT" evidence="1">
    <location>
        <begin position="931"/>
        <end position="1227"/>
    </location>
</feature>
<dbReference type="InterPro" id="IPR011990">
    <property type="entry name" value="TPR-like_helical_dom_sf"/>
</dbReference>
<organism evidence="2 3">
    <name type="scientific">Thermomonospora curvata (strain ATCC 19995 / DSM 43183 / JCM 3096 / KCTC 9072 / NBRC 15933 / NCIMB 10081 / Henssen B9)</name>
    <dbReference type="NCBI Taxonomy" id="471852"/>
    <lineage>
        <taxon>Bacteria</taxon>
        <taxon>Bacillati</taxon>
        <taxon>Actinomycetota</taxon>
        <taxon>Actinomycetes</taxon>
        <taxon>Streptosporangiales</taxon>
        <taxon>Thermomonosporaceae</taxon>
        <taxon>Thermomonospora</taxon>
    </lineage>
</organism>
<proteinExistence type="predicted"/>
<dbReference type="EMBL" id="CP001738">
    <property type="protein sequence ID" value="ACY96983.1"/>
    <property type="molecule type" value="Genomic_DNA"/>
</dbReference>
<dbReference type="InterPro" id="IPR024983">
    <property type="entry name" value="CHAT_dom"/>
</dbReference>
<dbReference type="Gene3D" id="1.25.40.10">
    <property type="entry name" value="Tetratricopeptide repeat domain"/>
    <property type="match status" value="1"/>
</dbReference>
<evidence type="ECO:0000313" key="3">
    <source>
        <dbReference type="Proteomes" id="UP000001918"/>
    </source>
</evidence>
<keyword evidence="3" id="KW-1185">Reference proteome</keyword>
<protein>
    <recommendedName>
        <fullName evidence="1">CHAT domain-containing protein</fullName>
    </recommendedName>
</protein>
<dbReference type="Proteomes" id="UP000001918">
    <property type="component" value="Chromosome"/>
</dbReference>
<dbReference type="AlphaFoldDB" id="D1AA47"/>
<gene>
    <name evidence="2" type="ordered locus">Tcur_1402</name>
</gene>
<evidence type="ECO:0000313" key="2">
    <source>
        <dbReference type="EMBL" id="ACY96983.1"/>
    </source>
</evidence>
<dbReference type="HOGENOM" id="CLU_254654_0_0_11"/>
<reference evidence="2 3" key="1">
    <citation type="journal article" date="2011" name="Stand. Genomic Sci.">
        <title>Complete genome sequence of Thermomonospora curvata type strain (B9).</title>
        <authorList>
            <person name="Chertkov O."/>
            <person name="Sikorski J."/>
            <person name="Nolan M."/>
            <person name="Lapidus A."/>
            <person name="Lucas S."/>
            <person name="Del Rio T.G."/>
            <person name="Tice H."/>
            <person name="Cheng J.F."/>
            <person name="Goodwin L."/>
            <person name="Pitluck S."/>
            <person name="Liolios K."/>
            <person name="Ivanova N."/>
            <person name="Mavromatis K."/>
            <person name="Mikhailova N."/>
            <person name="Ovchinnikova G."/>
            <person name="Pati A."/>
            <person name="Chen A."/>
            <person name="Palaniappan K."/>
            <person name="Djao O.D."/>
            <person name="Land M."/>
            <person name="Hauser L."/>
            <person name="Chang Y.J."/>
            <person name="Jeffries C.D."/>
            <person name="Brettin T."/>
            <person name="Han C."/>
            <person name="Detter J.C."/>
            <person name="Rohde M."/>
            <person name="Goker M."/>
            <person name="Woyke T."/>
            <person name="Bristow J."/>
            <person name="Eisen J.A."/>
            <person name="Markowitz V."/>
            <person name="Hugenholtz P."/>
            <person name="Klenk H.P."/>
            <person name="Kyrpides N.C."/>
        </authorList>
    </citation>
    <scope>NUCLEOTIDE SEQUENCE [LARGE SCALE GENOMIC DNA]</scope>
    <source>
        <strain evidence="3">ATCC 19995 / DSM 43183 / JCM 3096 / KCTC 9072 / NBRC 15933 / NCIMB 10081 / Henssen B9</strain>
    </source>
</reference>
<accession>D1AA47</accession>
<dbReference type="STRING" id="471852.Tcur_1402"/>
<name>D1AA47_THECD</name>
<dbReference type="Pfam" id="PF12770">
    <property type="entry name" value="CHAT"/>
    <property type="match status" value="1"/>
</dbReference>
<dbReference type="RefSeq" id="WP_012851767.1">
    <property type="nucleotide sequence ID" value="NC_013510.1"/>
</dbReference>
<sequence length="1228" mass="135654">MTQDAMERFEELVRRGQELLERYEAHGDEAARDEAIACYRKADEELQLPDELHVALAWSLLTPLLTRGEARGDADDLMAVLRYGARCLEAIDEDPSRAAVLCHIGIAHLLLAEHRPERKGEELQQAVESLRQALAGAGDDDLMRGMAASRLAVAFACWVLHDLAVSDKAARLKVADRMDEAVGMLTEAERDMRPDDGFRVMVRHCKACTQAIKFLLHGGSDDEYEAAKAACQEVLEIAEEGTDPANTAHIFLAFLLFFESLPGELRQRFIRSDWNSIADLMQERPEHLIAKLEHSPGEIGRAMLDHLNQVTGTAMVDPKRELLSSVREMATMLTGPEAVALELSGGSFLSVQGADLIESLERALTELPDGHETRAVLLSAMGLKVIIKSYPAQRLERLRELLLEKIERPCADAADAAAERFLLRAVDGLRVLHDPDAGTLNSVITQIMQAADTLPPGHLVRLHMLWALSTLLQGYHNRRGGIEYLEAAQRYADMAREETRGAGEDAEKLQSVMDALCVDLSLGRFSKEIDTGQIDTIIERQEQVLSQGSFGTEQQRDRIREHLAELQEHRALYSNFNNPFAAGGGHSETESLTGVPQILSGLRLRNLALFDAGMAAMEKKYKDVDMSGHWMDWRMIQGSFRYMRYRITGDRTDLDVAIHDLEQLRRDLEENPYGAHSRATLLLTLAHAYHERGDRNLGDQDKAIEIATAELHERAVDVLLQSNVGHAFESARDAAGEATLFARWCVAAERLEKAVEMLERGRAMVLHAATADTGIPSLLRRAGHFELAEEWENTRAGTDAMPGGAGSPVGSRETPLLGDLRYRVVHALAGSEAEQRLFTPPGVRQIGEALRACGAAALVYLVPQDESGSGFAVIVEPDGRVRKLPLFWLSTTPGSPVADFAAALRDRQQAEPDTPEWERAHRRWRSALAELCEWAWPAAMERIFTAIGADPAQRPRLVLVPAGALSLVPWHAARRKVADGRWRYACQDAVLSYAASARQFLEAHSRPPRDLRSEAVLVRTPGGLLWASKEVRDLHARHYPDGLLLGDRRDRPATPDDVLAHLPRRGSLGASLLHLGCHAKAAERPVDSYLQLARGRRLAMADILEQARDRPRDGAGGLVVLAACASDLTGRDHDEALTLATAFLAAGATGVVGTRWPVDDLPTALFMTMFHHCLNAGYPDPAAALRAAQLWMLDPRRSLPVATDMAEEMDRVDLTAVEHWAAFTYQGR</sequence>
<dbReference type="KEGG" id="tcu:Tcur_1402"/>
<dbReference type="eggNOG" id="COG4995">
    <property type="taxonomic scope" value="Bacteria"/>
</dbReference>